<keyword evidence="1" id="KW-0479">Metal-binding</keyword>
<dbReference type="EMBL" id="CP053015">
    <property type="protein sequence ID" value="QJQ33419.1"/>
    <property type="molecule type" value="Genomic_DNA"/>
</dbReference>
<dbReference type="RefSeq" id="WP_169947661.1">
    <property type="nucleotide sequence ID" value="NZ_CP053015.1"/>
</dbReference>
<dbReference type="Gene3D" id="2.60.120.10">
    <property type="entry name" value="Jelly Rolls"/>
    <property type="match status" value="1"/>
</dbReference>
<organism evidence="3 4">
    <name type="scientific">Sphingomonas lacunae</name>
    <dbReference type="NCBI Taxonomy" id="2698828"/>
    <lineage>
        <taxon>Bacteria</taxon>
        <taxon>Pseudomonadati</taxon>
        <taxon>Pseudomonadota</taxon>
        <taxon>Alphaproteobacteria</taxon>
        <taxon>Sphingomonadales</taxon>
        <taxon>Sphingomonadaceae</taxon>
        <taxon>Sphingomonas</taxon>
    </lineage>
</organism>
<dbReference type="InterPro" id="IPR051610">
    <property type="entry name" value="GPI/OXD"/>
</dbReference>
<protein>
    <submittedName>
        <fullName evidence="3">Cupin domain-containing protein</fullName>
    </submittedName>
</protein>
<dbReference type="PANTHER" id="PTHR35848">
    <property type="entry name" value="OXALATE-BINDING PROTEIN"/>
    <property type="match status" value="1"/>
</dbReference>
<keyword evidence="4" id="KW-1185">Reference proteome</keyword>
<dbReference type="GO" id="GO:0046872">
    <property type="term" value="F:metal ion binding"/>
    <property type="evidence" value="ECO:0007669"/>
    <property type="project" value="UniProtKB-KW"/>
</dbReference>
<proteinExistence type="predicted"/>
<dbReference type="InterPro" id="IPR014710">
    <property type="entry name" value="RmlC-like_jellyroll"/>
</dbReference>
<dbReference type="InterPro" id="IPR013096">
    <property type="entry name" value="Cupin_2"/>
</dbReference>
<feature type="domain" description="Cupin type-2" evidence="2">
    <location>
        <begin position="46"/>
        <end position="116"/>
    </location>
</feature>
<dbReference type="Pfam" id="PF07883">
    <property type="entry name" value="Cupin_2"/>
    <property type="match status" value="1"/>
</dbReference>
<dbReference type="PANTHER" id="PTHR35848:SF9">
    <property type="entry name" value="SLL1358 PROTEIN"/>
    <property type="match status" value="1"/>
</dbReference>
<evidence type="ECO:0000256" key="1">
    <source>
        <dbReference type="ARBA" id="ARBA00022723"/>
    </source>
</evidence>
<evidence type="ECO:0000259" key="2">
    <source>
        <dbReference type="Pfam" id="PF07883"/>
    </source>
</evidence>
<dbReference type="InterPro" id="IPR011051">
    <property type="entry name" value="RmlC_Cupin_sf"/>
</dbReference>
<dbReference type="CDD" id="cd02224">
    <property type="entry name" value="cupin_SPO2919-like"/>
    <property type="match status" value="1"/>
</dbReference>
<reference evidence="3 4" key="1">
    <citation type="submission" date="2020-01" db="EMBL/GenBank/DDBJ databases">
        <title>Sphingomonas sp. strain CSW-10.</title>
        <authorList>
            <person name="Chen W.-M."/>
        </authorList>
    </citation>
    <scope>NUCLEOTIDE SEQUENCE [LARGE SCALE GENOMIC DNA]</scope>
    <source>
        <strain evidence="3 4">CSW-10</strain>
    </source>
</reference>
<gene>
    <name evidence="3" type="ORF">GV829_14075</name>
</gene>
<dbReference type="Proteomes" id="UP000503018">
    <property type="component" value="Chromosome"/>
</dbReference>
<sequence>MPKLDLDAIPQTNATGYPEQFAEPVKGRWYRRLAPATGLTDFAASHVVLKPGAWSSQRHWHNGEDEMLVMISGEAVLVEDDGEWVMRAGDIAVWPKGCTNGHHLRNDSDADCVFVALGGGKRCDTGGGYSDIDMLFTPDGRYTTKDGVNYPAKRIP</sequence>
<evidence type="ECO:0000313" key="3">
    <source>
        <dbReference type="EMBL" id="QJQ33419.1"/>
    </source>
</evidence>
<accession>A0A6M4AZA8</accession>
<name>A0A6M4AZA8_9SPHN</name>
<dbReference type="AlphaFoldDB" id="A0A6M4AZA8"/>
<evidence type="ECO:0000313" key="4">
    <source>
        <dbReference type="Proteomes" id="UP000503018"/>
    </source>
</evidence>
<dbReference type="KEGG" id="slan:GV829_14075"/>
<dbReference type="SUPFAM" id="SSF51182">
    <property type="entry name" value="RmlC-like cupins"/>
    <property type="match status" value="1"/>
</dbReference>